<evidence type="ECO:0000256" key="1">
    <source>
        <dbReference type="ARBA" id="ARBA00004141"/>
    </source>
</evidence>
<feature type="transmembrane region" description="Helical" evidence="5">
    <location>
        <begin position="262"/>
        <end position="281"/>
    </location>
</feature>
<dbReference type="Gene3D" id="1.20.1250.20">
    <property type="entry name" value="MFS general substrate transporter like domains"/>
    <property type="match status" value="1"/>
</dbReference>
<dbReference type="EMBL" id="JABSTV010001250">
    <property type="protein sequence ID" value="KAH7956800.1"/>
    <property type="molecule type" value="Genomic_DNA"/>
</dbReference>
<sequence>MLTNDPAPEEATAQRQPDSYIVPQVEAGDENIPFGDGAFQRRVLIISVFTGAVYYAQSMLFWMTWREMDHWCRRPRGFANMSVAAWKELAIPRFANGSYSHCTVRVPPDGGKWARIEPCVEWEFDMDEHGNTAVSQWSVVCERRRLADVAQGAHLAAMLVTLLALGPIADHIGRKTVGVLALAASLITLAATSVATDLQTFIVVRSVAAAATAGLFIFKVLLYEITTTTRRLLYTTFGTTLSLVFPQLLLTIAVALKVSWTVCHYLLALFALVLLAAFDVLDESPSWLLAAHREDEAKRVAVRIANINQAPISDCQEFFKKHMHRAQHLPDGTAGITQASHVKREDLRLTYALTAFIWTVLGFTDVHFSISSRTARNTYVRALIDVGIAPVLVAVWPRLENGRRVRHVAAISALVFSASSALFFSLYTTNDTALRTVLLVVMRLAFLLVKLLEFYLTLAAFPIESRCTGSSVGLAFYVIGTATGLVTFLRVLKSREDSALVAETMLMAATAVAIVYVPSPDAFHLRSIDCVTPVLLPSKLSRAPVVAEAATKASPADVRPAARKKAKAKQMPEQYAVRASRLPMNW</sequence>
<evidence type="ECO:0000256" key="4">
    <source>
        <dbReference type="ARBA" id="ARBA00023136"/>
    </source>
</evidence>
<reference evidence="6" key="2">
    <citation type="submission" date="2021-09" db="EMBL/GenBank/DDBJ databases">
        <authorList>
            <person name="Jia N."/>
            <person name="Wang J."/>
            <person name="Shi W."/>
            <person name="Du L."/>
            <person name="Sun Y."/>
            <person name="Zhan W."/>
            <person name="Jiang J."/>
            <person name="Wang Q."/>
            <person name="Zhang B."/>
            <person name="Ji P."/>
            <person name="Sakyi L.B."/>
            <person name="Cui X."/>
            <person name="Yuan T."/>
            <person name="Jiang B."/>
            <person name="Yang W."/>
            <person name="Lam T.T.-Y."/>
            <person name="Chang Q."/>
            <person name="Ding S."/>
            <person name="Wang X."/>
            <person name="Zhu J."/>
            <person name="Ruan X."/>
            <person name="Zhao L."/>
            <person name="Wei J."/>
            <person name="Que T."/>
            <person name="Du C."/>
            <person name="Cheng J."/>
            <person name="Dai P."/>
            <person name="Han X."/>
            <person name="Huang E."/>
            <person name="Gao Y."/>
            <person name="Liu J."/>
            <person name="Shao H."/>
            <person name="Ye R."/>
            <person name="Li L."/>
            <person name="Wei W."/>
            <person name="Wang X."/>
            <person name="Wang C."/>
            <person name="Huo Q."/>
            <person name="Li W."/>
            <person name="Guo W."/>
            <person name="Chen H."/>
            <person name="Chen S."/>
            <person name="Zhou L."/>
            <person name="Zhou L."/>
            <person name="Ni X."/>
            <person name="Tian J."/>
            <person name="Zhou Y."/>
            <person name="Sheng Y."/>
            <person name="Liu T."/>
            <person name="Pan Y."/>
            <person name="Xia L."/>
            <person name="Li J."/>
            <person name="Zhao F."/>
            <person name="Cao W."/>
        </authorList>
    </citation>
    <scope>NUCLEOTIDE SEQUENCE</scope>
    <source>
        <strain evidence="6">Rsan-2018</strain>
        <tissue evidence="6">Larvae</tissue>
    </source>
</reference>
<feature type="transmembrane region" description="Helical" evidence="5">
    <location>
        <begin position="408"/>
        <end position="427"/>
    </location>
</feature>
<feature type="transmembrane region" description="Helical" evidence="5">
    <location>
        <begin position="472"/>
        <end position="492"/>
    </location>
</feature>
<feature type="transmembrane region" description="Helical" evidence="5">
    <location>
        <begin position="378"/>
        <end position="396"/>
    </location>
</feature>
<feature type="transmembrane region" description="Helical" evidence="5">
    <location>
        <begin position="498"/>
        <end position="517"/>
    </location>
</feature>
<keyword evidence="7" id="KW-1185">Reference proteome</keyword>
<feature type="transmembrane region" description="Helical" evidence="5">
    <location>
        <begin position="176"/>
        <end position="196"/>
    </location>
</feature>
<comment type="caution">
    <text evidence="6">The sequence shown here is derived from an EMBL/GenBank/DDBJ whole genome shotgun (WGS) entry which is preliminary data.</text>
</comment>
<evidence type="ECO:0000256" key="2">
    <source>
        <dbReference type="ARBA" id="ARBA00022692"/>
    </source>
</evidence>
<dbReference type="OrthoDB" id="6507575at2759"/>
<feature type="transmembrane region" description="Helical" evidence="5">
    <location>
        <begin position="349"/>
        <end position="372"/>
    </location>
</feature>
<dbReference type="InterPro" id="IPR036259">
    <property type="entry name" value="MFS_trans_sf"/>
</dbReference>
<feature type="transmembrane region" description="Helical" evidence="5">
    <location>
        <begin position="202"/>
        <end position="222"/>
    </location>
</feature>
<gene>
    <name evidence="6" type="ORF">HPB52_012794</name>
</gene>
<feature type="transmembrane region" description="Helical" evidence="5">
    <location>
        <begin position="43"/>
        <end position="65"/>
    </location>
</feature>
<feature type="transmembrane region" description="Helical" evidence="5">
    <location>
        <begin position="433"/>
        <end position="452"/>
    </location>
</feature>
<organism evidence="6 7">
    <name type="scientific">Rhipicephalus sanguineus</name>
    <name type="common">Brown dog tick</name>
    <name type="synonym">Ixodes sanguineus</name>
    <dbReference type="NCBI Taxonomy" id="34632"/>
    <lineage>
        <taxon>Eukaryota</taxon>
        <taxon>Metazoa</taxon>
        <taxon>Ecdysozoa</taxon>
        <taxon>Arthropoda</taxon>
        <taxon>Chelicerata</taxon>
        <taxon>Arachnida</taxon>
        <taxon>Acari</taxon>
        <taxon>Parasitiformes</taxon>
        <taxon>Ixodida</taxon>
        <taxon>Ixodoidea</taxon>
        <taxon>Ixodidae</taxon>
        <taxon>Rhipicephalinae</taxon>
        <taxon>Rhipicephalus</taxon>
        <taxon>Rhipicephalus</taxon>
    </lineage>
</organism>
<dbReference type="VEuPathDB" id="VectorBase:RSAN_031660"/>
<reference evidence="6" key="1">
    <citation type="journal article" date="2020" name="Cell">
        <title>Large-Scale Comparative Analyses of Tick Genomes Elucidate Their Genetic Diversity and Vector Capacities.</title>
        <authorList>
            <consortium name="Tick Genome and Microbiome Consortium (TIGMIC)"/>
            <person name="Jia N."/>
            <person name="Wang J."/>
            <person name="Shi W."/>
            <person name="Du L."/>
            <person name="Sun Y."/>
            <person name="Zhan W."/>
            <person name="Jiang J.F."/>
            <person name="Wang Q."/>
            <person name="Zhang B."/>
            <person name="Ji P."/>
            <person name="Bell-Sakyi L."/>
            <person name="Cui X.M."/>
            <person name="Yuan T.T."/>
            <person name="Jiang B.G."/>
            <person name="Yang W.F."/>
            <person name="Lam T.T."/>
            <person name="Chang Q.C."/>
            <person name="Ding S.J."/>
            <person name="Wang X.J."/>
            <person name="Zhu J.G."/>
            <person name="Ruan X.D."/>
            <person name="Zhao L."/>
            <person name="Wei J.T."/>
            <person name="Ye R.Z."/>
            <person name="Que T.C."/>
            <person name="Du C.H."/>
            <person name="Zhou Y.H."/>
            <person name="Cheng J.X."/>
            <person name="Dai P.F."/>
            <person name="Guo W.B."/>
            <person name="Han X.H."/>
            <person name="Huang E.J."/>
            <person name="Li L.F."/>
            <person name="Wei W."/>
            <person name="Gao Y.C."/>
            <person name="Liu J.Z."/>
            <person name="Shao H.Z."/>
            <person name="Wang X."/>
            <person name="Wang C.C."/>
            <person name="Yang T.C."/>
            <person name="Huo Q.B."/>
            <person name="Li W."/>
            <person name="Chen H.Y."/>
            <person name="Chen S.E."/>
            <person name="Zhou L.G."/>
            <person name="Ni X.B."/>
            <person name="Tian J.H."/>
            <person name="Sheng Y."/>
            <person name="Liu T."/>
            <person name="Pan Y.S."/>
            <person name="Xia L.Y."/>
            <person name="Li J."/>
            <person name="Zhao F."/>
            <person name="Cao W.C."/>
        </authorList>
    </citation>
    <scope>NUCLEOTIDE SEQUENCE</scope>
    <source>
        <strain evidence="6">Rsan-2018</strain>
    </source>
</reference>
<dbReference type="Proteomes" id="UP000821837">
    <property type="component" value="Unassembled WGS sequence"/>
</dbReference>
<evidence type="ECO:0000256" key="3">
    <source>
        <dbReference type="ARBA" id="ARBA00022989"/>
    </source>
</evidence>
<comment type="subcellular location">
    <subcellularLocation>
        <location evidence="1">Membrane</location>
        <topology evidence="1">Multi-pass membrane protein</topology>
    </subcellularLocation>
</comment>
<keyword evidence="2 5" id="KW-0812">Transmembrane</keyword>
<evidence type="ECO:0000313" key="6">
    <source>
        <dbReference type="EMBL" id="KAH7956800.1"/>
    </source>
</evidence>
<protein>
    <submittedName>
        <fullName evidence="6">Uncharacterized protein</fullName>
    </submittedName>
</protein>
<dbReference type="SUPFAM" id="SSF103473">
    <property type="entry name" value="MFS general substrate transporter"/>
    <property type="match status" value="1"/>
</dbReference>
<feature type="transmembrane region" description="Helical" evidence="5">
    <location>
        <begin position="234"/>
        <end position="256"/>
    </location>
</feature>
<name>A0A9D4PW28_RHISA</name>
<dbReference type="GO" id="GO:0022857">
    <property type="term" value="F:transmembrane transporter activity"/>
    <property type="evidence" value="ECO:0007669"/>
    <property type="project" value="InterPro"/>
</dbReference>
<evidence type="ECO:0000256" key="5">
    <source>
        <dbReference type="SAM" id="Phobius"/>
    </source>
</evidence>
<evidence type="ECO:0000313" key="7">
    <source>
        <dbReference type="Proteomes" id="UP000821837"/>
    </source>
</evidence>
<proteinExistence type="predicted"/>
<dbReference type="PANTHER" id="PTHR24064">
    <property type="entry name" value="SOLUTE CARRIER FAMILY 22 MEMBER"/>
    <property type="match status" value="1"/>
</dbReference>
<dbReference type="AlphaFoldDB" id="A0A9D4PW28"/>
<accession>A0A9D4PW28</accession>
<dbReference type="GO" id="GO:0016020">
    <property type="term" value="C:membrane"/>
    <property type="evidence" value="ECO:0007669"/>
    <property type="project" value="UniProtKB-SubCell"/>
</dbReference>
<keyword evidence="4 5" id="KW-0472">Membrane</keyword>
<dbReference type="OMA" id="WARIEPC"/>
<keyword evidence="3 5" id="KW-1133">Transmembrane helix</keyword>
<feature type="transmembrane region" description="Helical" evidence="5">
    <location>
        <begin position="152"/>
        <end position="169"/>
    </location>
</feature>
<dbReference type="InterPro" id="IPR011701">
    <property type="entry name" value="MFS"/>
</dbReference>
<dbReference type="Pfam" id="PF07690">
    <property type="entry name" value="MFS_1"/>
    <property type="match status" value="1"/>
</dbReference>